<reference evidence="2 4" key="1">
    <citation type="submission" date="2015-07" db="EMBL/GenBank/DDBJ databases">
        <title>Fjat-14205 dsm 2895.</title>
        <authorList>
            <person name="Liu B."/>
            <person name="Wang J."/>
            <person name="Zhu Y."/>
            <person name="Liu G."/>
            <person name="Chen Q."/>
            <person name="Chen Z."/>
            <person name="Lan J."/>
            <person name="Che J."/>
            <person name="Ge C."/>
            <person name="Shi H."/>
            <person name="Pan Z."/>
            <person name="Liu X."/>
        </authorList>
    </citation>
    <scope>NUCLEOTIDE SEQUENCE [LARGE SCALE GENOMIC DNA]</scope>
    <source>
        <strain evidence="2 4">DSM 2895</strain>
    </source>
</reference>
<evidence type="ECO:0008006" key="6">
    <source>
        <dbReference type="Google" id="ProtNLM"/>
    </source>
</evidence>
<dbReference type="AlphaFoldDB" id="A0A0D1YCC6"/>
<gene>
    <name evidence="2" type="ORF">AF333_18205</name>
    <name evidence="3" type="ORF">SAMN04487909_13629</name>
</gene>
<dbReference type="Proteomes" id="UP000037269">
    <property type="component" value="Unassembled WGS sequence"/>
</dbReference>
<evidence type="ECO:0000313" key="4">
    <source>
        <dbReference type="Proteomes" id="UP000037269"/>
    </source>
</evidence>
<dbReference type="OrthoDB" id="2660062at2"/>
<dbReference type="EMBL" id="FNED01000036">
    <property type="protein sequence ID" value="SDK03140.1"/>
    <property type="molecule type" value="Genomic_DNA"/>
</dbReference>
<sequence length="136" mass="16252">MDVQNKKYIALCFSIVCIVLISWLYFYYIPQRVVESMDYRGEVEEKIKVRENFLEEMQTKESLTKDYFLEIVGDYDVKTNNYFVKAIYKDEPNVIYIYYKNENGGFWLGHILKDGKPTDESANELKNKHRLAIKYS</sequence>
<keyword evidence="1" id="KW-1133">Transmembrane helix</keyword>
<protein>
    <recommendedName>
        <fullName evidence="6">DUF3139 domain-containing protein</fullName>
    </recommendedName>
</protein>
<keyword evidence="4" id="KW-1185">Reference proteome</keyword>
<reference evidence="3 5" key="2">
    <citation type="submission" date="2016-10" db="EMBL/GenBank/DDBJ databases">
        <authorList>
            <person name="de Groot N.N."/>
        </authorList>
    </citation>
    <scope>NUCLEOTIDE SEQUENCE [LARGE SCALE GENOMIC DNA]</scope>
    <source>
        <strain evidence="3 5">DSM 2895</strain>
    </source>
</reference>
<accession>A0A0D1YCC6</accession>
<name>A0A0D1YCC6_ANEMI</name>
<dbReference type="PATRIC" id="fig|47500.8.peg.5973"/>
<feature type="transmembrane region" description="Helical" evidence="1">
    <location>
        <begin position="7"/>
        <end position="28"/>
    </location>
</feature>
<keyword evidence="1" id="KW-0472">Membrane</keyword>
<evidence type="ECO:0000313" key="3">
    <source>
        <dbReference type="EMBL" id="SDK03140.1"/>
    </source>
</evidence>
<keyword evidence="1" id="KW-0812">Transmembrane</keyword>
<evidence type="ECO:0000313" key="5">
    <source>
        <dbReference type="Proteomes" id="UP000182836"/>
    </source>
</evidence>
<evidence type="ECO:0000256" key="1">
    <source>
        <dbReference type="SAM" id="Phobius"/>
    </source>
</evidence>
<dbReference type="Proteomes" id="UP000182836">
    <property type="component" value="Unassembled WGS sequence"/>
</dbReference>
<dbReference type="RefSeq" id="WP_043065405.1">
    <property type="nucleotide sequence ID" value="NZ_BJOA01000202.1"/>
</dbReference>
<evidence type="ECO:0000313" key="2">
    <source>
        <dbReference type="EMBL" id="KON97109.1"/>
    </source>
</evidence>
<dbReference type="EMBL" id="LGUG01000004">
    <property type="protein sequence ID" value="KON97109.1"/>
    <property type="molecule type" value="Genomic_DNA"/>
</dbReference>
<organism evidence="2 4">
    <name type="scientific">Aneurinibacillus migulanus</name>
    <name type="common">Bacillus migulanus</name>
    <dbReference type="NCBI Taxonomy" id="47500"/>
    <lineage>
        <taxon>Bacteria</taxon>
        <taxon>Bacillati</taxon>
        <taxon>Bacillota</taxon>
        <taxon>Bacilli</taxon>
        <taxon>Bacillales</taxon>
        <taxon>Paenibacillaceae</taxon>
        <taxon>Aneurinibacillus group</taxon>
        <taxon>Aneurinibacillus</taxon>
    </lineage>
</organism>
<dbReference type="GeneID" id="42307094"/>
<proteinExistence type="predicted"/>